<dbReference type="Proteomes" id="UP001597427">
    <property type="component" value="Unassembled WGS sequence"/>
</dbReference>
<dbReference type="PANTHER" id="PTHR33202:SF1">
    <property type="entry name" value="FERRIC UPTAKE REGULATION PROTEIN"/>
    <property type="match status" value="1"/>
</dbReference>
<evidence type="ECO:0000256" key="2">
    <source>
        <dbReference type="ARBA" id="ARBA00007957"/>
    </source>
</evidence>
<dbReference type="PANTHER" id="PTHR33202">
    <property type="entry name" value="ZINC UPTAKE REGULATION PROTEIN"/>
    <property type="match status" value="1"/>
</dbReference>
<keyword evidence="8" id="KW-0804">Transcription</keyword>
<keyword evidence="5" id="KW-0862">Zinc</keyword>
<evidence type="ECO:0000256" key="1">
    <source>
        <dbReference type="ARBA" id="ARBA00004496"/>
    </source>
</evidence>
<evidence type="ECO:0000256" key="5">
    <source>
        <dbReference type="ARBA" id="ARBA00022833"/>
    </source>
</evidence>
<comment type="similarity">
    <text evidence="2">Belongs to the Fur family.</text>
</comment>
<accession>A0ABW5TFJ4</accession>
<evidence type="ECO:0000313" key="9">
    <source>
        <dbReference type="EMBL" id="MFD2728077.1"/>
    </source>
</evidence>
<dbReference type="EMBL" id="JBHUMO010000007">
    <property type="protein sequence ID" value="MFD2728077.1"/>
    <property type="molecule type" value="Genomic_DNA"/>
</dbReference>
<dbReference type="CDD" id="cd07153">
    <property type="entry name" value="Fur_like"/>
    <property type="match status" value="1"/>
</dbReference>
<proteinExistence type="inferred from homology"/>
<organism evidence="9 10">
    <name type="scientific">Enterococcus camelliae</name>
    <dbReference type="NCBI Taxonomy" id="453959"/>
    <lineage>
        <taxon>Bacteria</taxon>
        <taxon>Bacillati</taxon>
        <taxon>Bacillota</taxon>
        <taxon>Bacilli</taxon>
        <taxon>Lactobacillales</taxon>
        <taxon>Enterococcaceae</taxon>
        <taxon>Enterococcus</taxon>
    </lineage>
</organism>
<evidence type="ECO:0000256" key="3">
    <source>
        <dbReference type="ARBA" id="ARBA00022490"/>
    </source>
</evidence>
<evidence type="ECO:0000256" key="7">
    <source>
        <dbReference type="ARBA" id="ARBA00023125"/>
    </source>
</evidence>
<keyword evidence="3" id="KW-0963">Cytoplasm</keyword>
<evidence type="ECO:0000313" key="10">
    <source>
        <dbReference type="Proteomes" id="UP001597427"/>
    </source>
</evidence>
<dbReference type="SUPFAM" id="SSF46785">
    <property type="entry name" value="Winged helix' DNA-binding domain"/>
    <property type="match status" value="1"/>
</dbReference>
<sequence length="144" mass="17017">MEKKPTAVEQAWTILKAKGYKHTKKREALLTFLAKKNRYMPARDVYIEMSEQFPGYSYDTIYRNLHDFSELGILEKTDLNGEMKFRFHCQHHGIGEHHHHFICSVCGKTKELNDCPMDIFEKQLQGCKIEGHRFEIYGRCEDCQ</sequence>
<dbReference type="InterPro" id="IPR043135">
    <property type="entry name" value="Fur_C"/>
</dbReference>
<keyword evidence="7" id="KW-0238">DNA-binding</keyword>
<dbReference type="Pfam" id="PF01475">
    <property type="entry name" value="FUR"/>
    <property type="match status" value="1"/>
</dbReference>
<keyword evidence="6" id="KW-0805">Transcription regulation</keyword>
<protein>
    <submittedName>
        <fullName evidence="9">Fur family transcriptional regulator</fullName>
    </submittedName>
</protein>
<gene>
    <name evidence="9" type="ORF">ACFSR0_01320</name>
</gene>
<dbReference type="Gene3D" id="3.30.1490.190">
    <property type="match status" value="1"/>
</dbReference>
<evidence type="ECO:0000256" key="8">
    <source>
        <dbReference type="ARBA" id="ARBA00023163"/>
    </source>
</evidence>
<dbReference type="InterPro" id="IPR036388">
    <property type="entry name" value="WH-like_DNA-bd_sf"/>
</dbReference>
<keyword evidence="10" id="KW-1185">Reference proteome</keyword>
<evidence type="ECO:0000256" key="4">
    <source>
        <dbReference type="ARBA" id="ARBA00022491"/>
    </source>
</evidence>
<dbReference type="InterPro" id="IPR036390">
    <property type="entry name" value="WH_DNA-bd_sf"/>
</dbReference>
<name>A0ABW5TFJ4_9ENTE</name>
<dbReference type="InterPro" id="IPR002481">
    <property type="entry name" value="FUR"/>
</dbReference>
<dbReference type="Gene3D" id="1.10.10.10">
    <property type="entry name" value="Winged helix-like DNA-binding domain superfamily/Winged helix DNA-binding domain"/>
    <property type="match status" value="1"/>
</dbReference>
<keyword evidence="4" id="KW-0678">Repressor</keyword>
<comment type="subcellular location">
    <subcellularLocation>
        <location evidence="1">Cytoplasm</location>
    </subcellularLocation>
</comment>
<evidence type="ECO:0000256" key="6">
    <source>
        <dbReference type="ARBA" id="ARBA00023015"/>
    </source>
</evidence>
<reference evidence="10" key="1">
    <citation type="journal article" date="2019" name="Int. J. Syst. Evol. Microbiol.">
        <title>The Global Catalogue of Microorganisms (GCM) 10K type strain sequencing project: providing services to taxonomists for standard genome sequencing and annotation.</title>
        <authorList>
            <consortium name="The Broad Institute Genomics Platform"/>
            <consortium name="The Broad Institute Genome Sequencing Center for Infectious Disease"/>
            <person name="Wu L."/>
            <person name="Ma J."/>
        </authorList>
    </citation>
    <scope>NUCLEOTIDE SEQUENCE [LARGE SCALE GENOMIC DNA]</scope>
    <source>
        <strain evidence="10">TISTR 932</strain>
    </source>
</reference>
<comment type="caution">
    <text evidence="9">The sequence shown here is derived from an EMBL/GenBank/DDBJ whole genome shotgun (WGS) entry which is preliminary data.</text>
</comment>
<dbReference type="RefSeq" id="WP_379979124.1">
    <property type="nucleotide sequence ID" value="NZ_JBHUMO010000007.1"/>
</dbReference>